<proteinExistence type="predicted"/>
<protein>
    <submittedName>
        <fullName evidence="3">Uncharacterized protein LOC116939595 isoform X3</fullName>
    </submittedName>
</protein>
<reference evidence="3" key="1">
    <citation type="submission" date="2025-08" db="UniProtKB">
        <authorList>
            <consortium name="RefSeq"/>
        </authorList>
    </citation>
    <scope>IDENTIFICATION</scope>
    <source>
        <tissue evidence="3">Sperm</tissue>
    </source>
</reference>
<evidence type="ECO:0000313" key="3">
    <source>
        <dbReference type="RefSeq" id="XP_032804080.1"/>
    </source>
</evidence>
<dbReference type="RefSeq" id="XP_032804080.1">
    <property type="nucleotide sequence ID" value="XM_032948189.1"/>
</dbReference>
<accession>A0AAJ7WNG9</accession>
<organism evidence="2 3">
    <name type="scientific">Petromyzon marinus</name>
    <name type="common">Sea lamprey</name>
    <dbReference type="NCBI Taxonomy" id="7757"/>
    <lineage>
        <taxon>Eukaryota</taxon>
        <taxon>Metazoa</taxon>
        <taxon>Chordata</taxon>
        <taxon>Craniata</taxon>
        <taxon>Vertebrata</taxon>
        <taxon>Cyclostomata</taxon>
        <taxon>Hyperoartia</taxon>
        <taxon>Petromyzontiformes</taxon>
        <taxon>Petromyzontidae</taxon>
        <taxon>Petromyzon</taxon>
    </lineage>
</organism>
<dbReference type="AlphaFoldDB" id="A0AAJ7WNG9"/>
<evidence type="ECO:0000256" key="1">
    <source>
        <dbReference type="SAM" id="MobiDB-lite"/>
    </source>
</evidence>
<keyword evidence="2" id="KW-1185">Reference proteome</keyword>
<evidence type="ECO:0000313" key="2">
    <source>
        <dbReference type="Proteomes" id="UP001318040"/>
    </source>
</evidence>
<gene>
    <name evidence="3" type="primary">LOC116939595</name>
</gene>
<name>A0AAJ7WNG9_PETMA</name>
<feature type="compositionally biased region" description="Basic and acidic residues" evidence="1">
    <location>
        <begin position="58"/>
        <end position="71"/>
    </location>
</feature>
<dbReference type="Proteomes" id="UP001318040">
    <property type="component" value="Chromosome 6"/>
</dbReference>
<feature type="region of interest" description="Disordered" evidence="1">
    <location>
        <begin position="58"/>
        <end position="86"/>
    </location>
</feature>
<sequence>MDSLIELAFIKQEREERACPGLCPDFIKNEDPDAGAVVNKQEEEGSLDTEMLGIVVKTEMERDTPDVKTDPFEASDDMQDSRGCSATPDQSFIEVELLKEDLGQYGLPGGRAQERRNACIQRARMHLHKWTSREHVK</sequence>